<dbReference type="EMBL" id="BDGG01000004">
    <property type="protein sequence ID" value="GAU97218.1"/>
    <property type="molecule type" value="Genomic_DNA"/>
</dbReference>
<evidence type="ECO:0000313" key="2">
    <source>
        <dbReference type="Proteomes" id="UP000186922"/>
    </source>
</evidence>
<keyword evidence="2" id="KW-1185">Reference proteome</keyword>
<dbReference type="AlphaFoldDB" id="A0A1D1VFG2"/>
<gene>
    <name evidence="1" type="primary">RvY_08553</name>
    <name evidence="1" type="synonym">RvY_08553.1</name>
    <name evidence="1" type="ORF">RvY_08553-1</name>
</gene>
<comment type="caution">
    <text evidence="1">The sequence shown here is derived from an EMBL/GenBank/DDBJ whole genome shotgun (WGS) entry which is preliminary data.</text>
</comment>
<protein>
    <submittedName>
        <fullName evidence="1">Uncharacterized protein</fullName>
    </submittedName>
</protein>
<organism evidence="1 2">
    <name type="scientific">Ramazzottius varieornatus</name>
    <name type="common">Water bear</name>
    <name type="synonym">Tardigrade</name>
    <dbReference type="NCBI Taxonomy" id="947166"/>
    <lineage>
        <taxon>Eukaryota</taxon>
        <taxon>Metazoa</taxon>
        <taxon>Ecdysozoa</taxon>
        <taxon>Tardigrada</taxon>
        <taxon>Eutardigrada</taxon>
        <taxon>Parachela</taxon>
        <taxon>Hypsibioidea</taxon>
        <taxon>Ramazzottiidae</taxon>
        <taxon>Ramazzottius</taxon>
    </lineage>
</organism>
<reference evidence="1 2" key="1">
    <citation type="journal article" date="2016" name="Nat. Commun.">
        <title>Extremotolerant tardigrade genome and improved radiotolerance of human cultured cells by tardigrade-unique protein.</title>
        <authorList>
            <person name="Hashimoto T."/>
            <person name="Horikawa D.D."/>
            <person name="Saito Y."/>
            <person name="Kuwahara H."/>
            <person name="Kozuka-Hata H."/>
            <person name="Shin-I T."/>
            <person name="Minakuchi Y."/>
            <person name="Ohishi K."/>
            <person name="Motoyama A."/>
            <person name="Aizu T."/>
            <person name="Enomoto A."/>
            <person name="Kondo K."/>
            <person name="Tanaka S."/>
            <person name="Hara Y."/>
            <person name="Koshikawa S."/>
            <person name="Sagara H."/>
            <person name="Miura T."/>
            <person name="Yokobori S."/>
            <person name="Miyagawa K."/>
            <person name="Suzuki Y."/>
            <person name="Kubo T."/>
            <person name="Oyama M."/>
            <person name="Kohara Y."/>
            <person name="Fujiyama A."/>
            <person name="Arakawa K."/>
            <person name="Katayama T."/>
            <person name="Toyoda A."/>
            <person name="Kunieda T."/>
        </authorList>
    </citation>
    <scope>NUCLEOTIDE SEQUENCE [LARGE SCALE GENOMIC DNA]</scope>
    <source>
        <strain evidence="1 2">YOKOZUNA-1</strain>
    </source>
</reference>
<proteinExistence type="predicted"/>
<evidence type="ECO:0000313" key="1">
    <source>
        <dbReference type="EMBL" id="GAU97218.1"/>
    </source>
</evidence>
<dbReference type="Proteomes" id="UP000186922">
    <property type="component" value="Unassembled WGS sequence"/>
</dbReference>
<name>A0A1D1VFG2_RAMVA</name>
<accession>A0A1D1VFG2</accession>
<sequence>MLLFKTHIPTELLSMVELIETGAKLERHKTARLKLACTVRISMRQVGRACYPISLKSAKKRDIPTISMCGSPSNCRFQLETAVLLTFPEEKEVKKMYEHLRRKPYWTDHHFKVRDLVGQNSVRVRVKRLPRTRRI</sequence>